<dbReference type="Pfam" id="PF10673">
    <property type="entry name" value="DUF2487"/>
    <property type="match status" value="1"/>
</dbReference>
<gene>
    <name evidence="1" type="ORF">J2S77_000436</name>
</gene>
<organism evidence="1 2">
    <name type="scientific">Alkalibacillus salilacus</name>
    <dbReference type="NCBI Taxonomy" id="284582"/>
    <lineage>
        <taxon>Bacteria</taxon>
        <taxon>Bacillati</taxon>
        <taxon>Bacillota</taxon>
        <taxon>Bacilli</taxon>
        <taxon>Bacillales</taxon>
        <taxon>Bacillaceae</taxon>
        <taxon>Alkalibacillus</taxon>
    </lineage>
</organism>
<evidence type="ECO:0000313" key="2">
    <source>
        <dbReference type="Proteomes" id="UP001224359"/>
    </source>
</evidence>
<proteinExistence type="predicted"/>
<reference evidence="1 2" key="1">
    <citation type="submission" date="2023-07" db="EMBL/GenBank/DDBJ databases">
        <title>Genomic Encyclopedia of Type Strains, Phase IV (KMG-IV): sequencing the most valuable type-strain genomes for metagenomic binning, comparative biology and taxonomic classification.</title>
        <authorList>
            <person name="Goeker M."/>
        </authorList>
    </citation>
    <scope>NUCLEOTIDE SEQUENCE [LARGE SCALE GENOMIC DNA]</scope>
    <source>
        <strain evidence="1 2">DSM 16460</strain>
    </source>
</reference>
<dbReference type="InterPro" id="IPR019615">
    <property type="entry name" value="DUF2487"/>
</dbReference>
<evidence type="ECO:0008006" key="3">
    <source>
        <dbReference type="Google" id="ProtNLM"/>
    </source>
</evidence>
<keyword evidence="2" id="KW-1185">Reference proteome</keyword>
<name>A0ABT9VC89_9BACI</name>
<comment type="caution">
    <text evidence="1">The sequence shown here is derived from an EMBL/GenBank/DDBJ whole genome shotgun (WGS) entry which is preliminary data.</text>
</comment>
<accession>A0ABT9VC89</accession>
<sequence length="153" mass="18480">MKWTYNDIQQFIQAKDYIDTAVIPLVPFSFETDDELKKYTFQSEAMYILMSQIEKHFKGRVLLLPVYHYMKQNTLELEVERLRTSVDELIQRQPFKHVMLFTFDNKWRKHQSELNGELIWLPAPTENDLNQIETQQMIQSHANELKTLIKEQW</sequence>
<evidence type="ECO:0000313" key="1">
    <source>
        <dbReference type="EMBL" id="MDQ0158480.1"/>
    </source>
</evidence>
<dbReference type="Proteomes" id="UP001224359">
    <property type="component" value="Unassembled WGS sequence"/>
</dbReference>
<dbReference type="EMBL" id="JAUSTQ010000002">
    <property type="protein sequence ID" value="MDQ0158480.1"/>
    <property type="molecule type" value="Genomic_DNA"/>
</dbReference>
<dbReference type="RefSeq" id="WP_306974228.1">
    <property type="nucleotide sequence ID" value="NZ_JAUSTQ010000002.1"/>
</dbReference>
<protein>
    <recommendedName>
        <fullName evidence="3">DUF2487 family protein</fullName>
    </recommendedName>
</protein>